<name>A0A6G7XH62_9MICO</name>
<keyword evidence="3" id="KW-1185">Reference proteome</keyword>
<keyword evidence="1" id="KW-0175">Coiled coil</keyword>
<reference evidence="2 3" key="1">
    <citation type="submission" date="2020-03" db="EMBL/GenBank/DDBJ databases">
        <title>Leucobacter sp. nov., isolated from beetles.</title>
        <authorList>
            <person name="Hyun D.-W."/>
            <person name="Bae J.-W."/>
        </authorList>
    </citation>
    <scope>NUCLEOTIDE SEQUENCE [LARGE SCALE GENOMIC DNA]</scope>
    <source>
        <strain evidence="2 3">HDW9C</strain>
    </source>
</reference>
<evidence type="ECO:0000313" key="2">
    <source>
        <dbReference type="EMBL" id="QIK63816.1"/>
    </source>
</evidence>
<dbReference type="Proteomes" id="UP000502677">
    <property type="component" value="Chromosome"/>
</dbReference>
<organism evidence="2 3">
    <name type="scientific">Leucobacter viscericola</name>
    <dbReference type="NCBI Taxonomy" id="2714935"/>
    <lineage>
        <taxon>Bacteria</taxon>
        <taxon>Bacillati</taxon>
        <taxon>Actinomycetota</taxon>
        <taxon>Actinomycetes</taxon>
        <taxon>Micrococcales</taxon>
        <taxon>Microbacteriaceae</taxon>
        <taxon>Leucobacter</taxon>
    </lineage>
</organism>
<evidence type="ECO:0000256" key="1">
    <source>
        <dbReference type="SAM" id="Coils"/>
    </source>
</evidence>
<protein>
    <submittedName>
        <fullName evidence="2">Uncharacterized protein</fullName>
    </submittedName>
</protein>
<accession>A0A6G7XH62</accession>
<dbReference type="RefSeq" id="WP_166292158.1">
    <property type="nucleotide sequence ID" value="NZ_CP049863.1"/>
</dbReference>
<feature type="coiled-coil region" evidence="1">
    <location>
        <begin position="108"/>
        <end position="135"/>
    </location>
</feature>
<proteinExistence type="predicted"/>
<sequence>MTIPKRKTRRTDWLDAEFKEQLENQSFESGLNAKLSKRVVGVAWQILPQTTAVYDGVLQGARNTYWVNPDGEVLHVGHASEHNWREEGKLAQRGPWFRLPDEALERHKQHWAREVDAANEQRDAAVKELAELKDKLAKLIGYESCEEW</sequence>
<gene>
    <name evidence="2" type="ORF">G7068_11920</name>
</gene>
<dbReference type="EMBL" id="CP049863">
    <property type="protein sequence ID" value="QIK63816.1"/>
    <property type="molecule type" value="Genomic_DNA"/>
</dbReference>
<dbReference type="KEGG" id="lvi:G7068_11920"/>
<evidence type="ECO:0000313" key="3">
    <source>
        <dbReference type="Proteomes" id="UP000502677"/>
    </source>
</evidence>
<dbReference type="AlphaFoldDB" id="A0A6G7XH62"/>